<proteinExistence type="predicted"/>
<dbReference type="EMBL" id="MN738966">
    <property type="protein sequence ID" value="QHT33384.1"/>
    <property type="molecule type" value="Genomic_DNA"/>
</dbReference>
<feature type="transmembrane region" description="Helical" evidence="1">
    <location>
        <begin position="41"/>
        <end position="61"/>
    </location>
</feature>
<sequence>MNLLEITQPVPISMKYFYIRIINYIVLMLLRTIFSNKLNNIQVLFVVLLCACLVISFYIMVVTLFSKNNTHNHIFSAWQFPMLLAIFIDTIYHTGSFKKYVC</sequence>
<reference evidence="2" key="1">
    <citation type="journal article" date="2020" name="Nature">
        <title>Giant virus diversity and host interactions through global metagenomics.</title>
        <authorList>
            <person name="Schulz F."/>
            <person name="Roux S."/>
            <person name="Paez-Espino D."/>
            <person name="Jungbluth S."/>
            <person name="Walsh D.A."/>
            <person name="Denef V.J."/>
            <person name="McMahon K.D."/>
            <person name="Konstantinidis K.T."/>
            <person name="Eloe-Fadrosh E.A."/>
            <person name="Kyrpides N.C."/>
            <person name="Woyke T."/>
        </authorList>
    </citation>
    <scope>NUCLEOTIDE SEQUENCE</scope>
    <source>
        <strain evidence="2">GVMAG-M-3300009161-34</strain>
    </source>
</reference>
<feature type="transmembrane region" description="Helical" evidence="1">
    <location>
        <begin position="73"/>
        <end position="92"/>
    </location>
</feature>
<organism evidence="2">
    <name type="scientific">viral metagenome</name>
    <dbReference type="NCBI Taxonomy" id="1070528"/>
    <lineage>
        <taxon>unclassified sequences</taxon>
        <taxon>metagenomes</taxon>
        <taxon>organismal metagenomes</taxon>
    </lineage>
</organism>
<evidence type="ECO:0000256" key="1">
    <source>
        <dbReference type="SAM" id="Phobius"/>
    </source>
</evidence>
<keyword evidence="1" id="KW-0812">Transmembrane</keyword>
<keyword evidence="1" id="KW-1133">Transmembrane helix</keyword>
<name>A0A6C0EW21_9ZZZZ</name>
<accession>A0A6C0EW21</accession>
<feature type="transmembrane region" description="Helical" evidence="1">
    <location>
        <begin position="16"/>
        <end position="34"/>
    </location>
</feature>
<evidence type="ECO:0000313" key="2">
    <source>
        <dbReference type="EMBL" id="QHT33384.1"/>
    </source>
</evidence>
<protein>
    <submittedName>
        <fullName evidence="2">Uncharacterized protein</fullName>
    </submittedName>
</protein>
<dbReference type="AlphaFoldDB" id="A0A6C0EW21"/>
<keyword evidence="1" id="KW-0472">Membrane</keyword>